<dbReference type="EMBL" id="RQEV01000011">
    <property type="protein sequence ID" value="TGK17969.1"/>
    <property type="molecule type" value="Genomic_DNA"/>
</dbReference>
<accession>A0A4R9GND1</accession>
<dbReference type="RefSeq" id="WP_135813625.1">
    <property type="nucleotide sequence ID" value="NZ_RQEV01000011.1"/>
</dbReference>
<protein>
    <submittedName>
        <fullName evidence="1">Uncharacterized protein</fullName>
    </submittedName>
</protein>
<proteinExistence type="predicted"/>
<dbReference type="OrthoDB" id="341878at2"/>
<dbReference type="AlphaFoldDB" id="A0A4R9GND1"/>
<name>A0A4R9GND1_9LEPT</name>
<reference evidence="1" key="1">
    <citation type="journal article" date="2019" name="PLoS Negl. Trop. Dis.">
        <title>Revisiting the worldwide diversity of Leptospira species in the environment.</title>
        <authorList>
            <person name="Vincent A.T."/>
            <person name="Schiettekatte O."/>
            <person name="Bourhy P."/>
            <person name="Veyrier F.J."/>
            <person name="Picardeau M."/>
        </authorList>
    </citation>
    <scope>NUCLEOTIDE SEQUENCE [LARGE SCALE GENOMIC DNA]</scope>
    <source>
        <strain evidence="1">SCS5</strain>
    </source>
</reference>
<sequence>MSDNNVVQSYIDRYRTERGKMKAFLSKFPFYGDIIKNEEYYNADRLVREELSRKIGSLKEPIRRIEEGFVNDRRMDLIGSTEILLSLIERLKNEITGAGYGLTSLGTGFKPGENELTQLSEWDYSLLKHSEELGEKAISNGVKSSDSVESVRNWVSDFRSELDRFAEALRARRNVFLKK</sequence>
<evidence type="ECO:0000313" key="2">
    <source>
        <dbReference type="Proteomes" id="UP000297855"/>
    </source>
</evidence>
<gene>
    <name evidence="1" type="ORF">EHO61_10940</name>
</gene>
<organism evidence="1 2">
    <name type="scientific">Leptospira fluminis</name>
    <dbReference type="NCBI Taxonomy" id="2484979"/>
    <lineage>
        <taxon>Bacteria</taxon>
        <taxon>Pseudomonadati</taxon>
        <taxon>Spirochaetota</taxon>
        <taxon>Spirochaetia</taxon>
        <taxon>Leptospirales</taxon>
        <taxon>Leptospiraceae</taxon>
        <taxon>Leptospira</taxon>
    </lineage>
</organism>
<evidence type="ECO:0000313" key="1">
    <source>
        <dbReference type="EMBL" id="TGK17969.1"/>
    </source>
</evidence>
<comment type="caution">
    <text evidence="1">The sequence shown here is derived from an EMBL/GenBank/DDBJ whole genome shotgun (WGS) entry which is preliminary data.</text>
</comment>
<dbReference type="NCBIfam" id="NF047596">
    <property type="entry name" value="LIMLP_15305_fam"/>
    <property type="match status" value="1"/>
</dbReference>
<keyword evidence="2" id="KW-1185">Reference proteome</keyword>
<dbReference type="Proteomes" id="UP000297855">
    <property type="component" value="Unassembled WGS sequence"/>
</dbReference>